<accession>A0ACB8SBS2</accession>
<dbReference type="Proteomes" id="UP000814033">
    <property type="component" value="Unassembled WGS sequence"/>
</dbReference>
<protein>
    <submittedName>
        <fullName evidence="1">SET domain-containing protein</fullName>
    </submittedName>
</protein>
<reference evidence="1" key="1">
    <citation type="submission" date="2021-02" db="EMBL/GenBank/DDBJ databases">
        <authorList>
            <consortium name="DOE Joint Genome Institute"/>
            <person name="Ahrendt S."/>
            <person name="Looney B.P."/>
            <person name="Miyauchi S."/>
            <person name="Morin E."/>
            <person name="Drula E."/>
            <person name="Courty P.E."/>
            <person name="Chicoki N."/>
            <person name="Fauchery L."/>
            <person name="Kohler A."/>
            <person name="Kuo A."/>
            <person name="Labutti K."/>
            <person name="Pangilinan J."/>
            <person name="Lipzen A."/>
            <person name="Riley R."/>
            <person name="Andreopoulos W."/>
            <person name="He G."/>
            <person name="Johnson J."/>
            <person name="Barry K.W."/>
            <person name="Grigoriev I.V."/>
            <person name="Nagy L."/>
            <person name="Hibbett D."/>
            <person name="Henrissat B."/>
            <person name="Matheny P.B."/>
            <person name="Labbe J."/>
            <person name="Martin F."/>
        </authorList>
    </citation>
    <scope>NUCLEOTIDE SEQUENCE</scope>
    <source>
        <strain evidence="1">FP105234-sp</strain>
    </source>
</reference>
<dbReference type="EMBL" id="MU275838">
    <property type="protein sequence ID" value="KAI0054054.1"/>
    <property type="molecule type" value="Genomic_DNA"/>
</dbReference>
<organism evidence="1 2">
    <name type="scientific">Auriscalpium vulgare</name>
    <dbReference type="NCBI Taxonomy" id="40419"/>
    <lineage>
        <taxon>Eukaryota</taxon>
        <taxon>Fungi</taxon>
        <taxon>Dikarya</taxon>
        <taxon>Basidiomycota</taxon>
        <taxon>Agaricomycotina</taxon>
        <taxon>Agaricomycetes</taxon>
        <taxon>Russulales</taxon>
        <taxon>Auriscalpiaceae</taxon>
        <taxon>Auriscalpium</taxon>
    </lineage>
</organism>
<reference evidence="1" key="2">
    <citation type="journal article" date="2022" name="New Phytol.">
        <title>Evolutionary transition to the ectomycorrhizal habit in the genomes of a hyperdiverse lineage of mushroom-forming fungi.</title>
        <authorList>
            <person name="Looney B."/>
            <person name="Miyauchi S."/>
            <person name="Morin E."/>
            <person name="Drula E."/>
            <person name="Courty P.E."/>
            <person name="Kohler A."/>
            <person name="Kuo A."/>
            <person name="LaButti K."/>
            <person name="Pangilinan J."/>
            <person name="Lipzen A."/>
            <person name="Riley R."/>
            <person name="Andreopoulos W."/>
            <person name="He G."/>
            <person name="Johnson J."/>
            <person name="Nolan M."/>
            <person name="Tritt A."/>
            <person name="Barry K.W."/>
            <person name="Grigoriev I.V."/>
            <person name="Nagy L.G."/>
            <person name="Hibbett D."/>
            <person name="Henrissat B."/>
            <person name="Matheny P.B."/>
            <person name="Labbe J."/>
            <person name="Martin F.M."/>
        </authorList>
    </citation>
    <scope>NUCLEOTIDE SEQUENCE</scope>
    <source>
        <strain evidence="1">FP105234-sp</strain>
    </source>
</reference>
<proteinExistence type="predicted"/>
<comment type="caution">
    <text evidence="1">The sequence shown here is derived from an EMBL/GenBank/DDBJ whole genome shotgun (WGS) entry which is preliminary data.</text>
</comment>
<sequence length="482" mass="54010">MEDPDTPRYWPELLHWLEDHGMQVDAAHLLVHPRHVPGAGVGLFTMVDVSPTKALFSIPRSAQINMKTLEPHYPLGTPGSPLSATQLISLHLFLSRPADDASPSLDPLFGPYISMLPRNFNSHPLSWKVNLTLGVSGRSSIEDHLLLSLPPSVDSGLKEIEDRFWGDWKAVSAYLVRSKHFPDICPRSGRRVVVAHERNVLDYLWAWLNVNTRCVYADLGLSRSDNLSMCPVFDFANHAWTDATMTPARRSHSTWRDPSTSRESSFTCIAANVAIPKAQEVHLTYGGHPNRTLFVEYGFVTAISEETLASGVYPGEVDAQHTIEGWFRDRGHHGVWMQQLLEQEGYWGDWTLHLSPSPAHPSYRLITALRLYHLVPIDSTDLSTSHLQALLVPWRETLLGLREEVSETNEAQCRLSIVDLCEKLASEGTEAISALQAARLDDGLQVGVVWHASMLESIRMLWLEELEVARAVIRSVNTGETF</sequence>
<name>A0ACB8SBS2_9AGAM</name>
<evidence type="ECO:0000313" key="2">
    <source>
        <dbReference type="Proteomes" id="UP000814033"/>
    </source>
</evidence>
<evidence type="ECO:0000313" key="1">
    <source>
        <dbReference type="EMBL" id="KAI0054054.1"/>
    </source>
</evidence>
<keyword evidence="2" id="KW-1185">Reference proteome</keyword>
<gene>
    <name evidence="1" type="ORF">FA95DRAFT_1507601</name>
</gene>